<accession>A0A4Q8A9I1</accession>
<protein>
    <submittedName>
        <fullName evidence="4">Phage shock protein C (PspC) family protein</fullName>
    </submittedName>
</protein>
<evidence type="ECO:0000313" key="4">
    <source>
        <dbReference type="EMBL" id="RZU60737.1"/>
    </source>
</evidence>
<feature type="transmembrane region" description="Helical" evidence="2">
    <location>
        <begin position="43"/>
        <end position="66"/>
    </location>
</feature>
<dbReference type="OrthoDB" id="7359894at2"/>
<feature type="transmembrane region" description="Helical" evidence="2">
    <location>
        <begin position="238"/>
        <end position="258"/>
    </location>
</feature>
<sequence>MNSTPAEHSFFRWLRSLDLQRGSDRWIGGVASGLAARTRLDPILVRGIVLIVVLFTGVGLFLYGLAWALLPGPTGRIHVQEVGRGNWTMGFTGALVLLVLGTADWFRPRFWDRDVVDFGGLVFLGLVGLVVWFFVARHRNRSAAQGAAPGGPPAPGKDAPPAPGTAAYAPGAPAFGPAPAPGSAAPFAAATRSGDAPGGSGTTAPQPAPPSSYVPPKPPKPAPAPRPRHARLSGASTAIVLGVALLAGSAVLAADYFSQTRISFWAWTVATAVALTVVGAGLVAAALSKRSGGALTGWAVLLLIPALIVGLFSGALGGSDYRNHGLFWTDSYDSLTDHREGVYAFSRSRTDLTYMSSIEEDTSVPFNTAFSRTTIIVPGDIPVYLDGAAPFMSVEVTSADGMELLEISGVTTPQNHLLTDVTEGPSLTLDVNGAFSRVDIIVDGDGEDMLDSDSSLWDDAEPDDSFEDADHDTEDSPTSAHQHIQPLEPMEAAK</sequence>
<feature type="compositionally biased region" description="Low complexity" evidence="1">
    <location>
        <begin position="164"/>
        <end position="190"/>
    </location>
</feature>
<feature type="transmembrane region" description="Helical" evidence="2">
    <location>
        <begin position="264"/>
        <end position="287"/>
    </location>
</feature>
<feature type="compositionally biased region" description="Pro residues" evidence="1">
    <location>
        <begin position="206"/>
        <end position="225"/>
    </location>
</feature>
<evidence type="ECO:0000313" key="5">
    <source>
        <dbReference type="Proteomes" id="UP000292685"/>
    </source>
</evidence>
<dbReference type="Proteomes" id="UP000292685">
    <property type="component" value="Unassembled WGS sequence"/>
</dbReference>
<keyword evidence="2" id="KW-0812">Transmembrane</keyword>
<evidence type="ECO:0000259" key="3">
    <source>
        <dbReference type="Pfam" id="PF04024"/>
    </source>
</evidence>
<feature type="transmembrane region" description="Helical" evidence="2">
    <location>
        <begin position="294"/>
        <end position="316"/>
    </location>
</feature>
<feature type="transmembrane region" description="Helical" evidence="2">
    <location>
        <begin position="87"/>
        <end position="106"/>
    </location>
</feature>
<keyword evidence="5" id="KW-1185">Reference proteome</keyword>
<dbReference type="AlphaFoldDB" id="A0A4Q8A9I1"/>
<evidence type="ECO:0000256" key="1">
    <source>
        <dbReference type="SAM" id="MobiDB-lite"/>
    </source>
</evidence>
<feature type="region of interest" description="Disordered" evidence="1">
    <location>
        <begin position="451"/>
        <end position="494"/>
    </location>
</feature>
<dbReference type="EMBL" id="SHLA01000001">
    <property type="protein sequence ID" value="RZU60737.1"/>
    <property type="molecule type" value="Genomic_DNA"/>
</dbReference>
<feature type="region of interest" description="Disordered" evidence="1">
    <location>
        <begin position="144"/>
        <end position="230"/>
    </location>
</feature>
<keyword evidence="2" id="KW-1133">Transmembrane helix</keyword>
<evidence type="ECO:0000256" key="2">
    <source>
        <dbReference type="SAM" id="Phobius"/>
    </source>
</evidence>
<feature type="domain" description="Phage shock protein PspC N-terminal" evidence="3">
    <location>
        <begin position="23"/>
        <end position="71"/>
    </location>
</feature>
<organism evidence="4 5">
    <name type="scientific">Zhihengliuella halotolerans</name>
    <dbReference type="NCBI Taxonomy" id="370736"/>
    <lineage>
        <taxon>Bacteria</taxon>
        <taxon>Bacillati</taxon>
        <taxon>Actinomycetota</taxon>
        <taxon>Actinomycetes</taxon>
        <taxon>Micrococcales</taxon>
        <taxon>Micrococcaceae</taxon>
        <taxon>Zhihengliuella</taxon>
    </lineage>
</organism>
<dbReference type="Pfam" id="PF04024">
    <property type="entry name" value="PspC"/>
    <property type="match status" value="1"/>
</dbReference>
<dbReference type="InterPro" id="IPR007168">
    <property type="entry name" value="Phageshock_PspC_N"/>
</dbReference>
<feature type="compositionally biased region" description="Acidic residues" evidence="1">
    <location>
        <begin position="451"/>
        <end position="475"/>
    </location>
</feature>
<reference evidence="4 5" key="1">
    <citation type="submission" date="2019-02" db="EMBL/GenBank/DDBJ databases">
        <title>Sequencing the genomes of 1000 actinobacteria strains.</title>
        <authorList>
            <person name="Klenk H.-P."/>
        </authorList>
    </citation>
    <scope>NUCLEOTIDE SEQUENCE [LARGE SCALE GENOMIC DNA]</scope>
    <source>
        <strain evidence="4 5">DSM 17364</strain>
    </source>
</reference>
<keyword evidence="2" id="KW-0472">Membrane</keyword>
<gene>
    <name evidence="4" type="ORF">EV380_0284</name>
</gene>
<feature type="transmembrane region" description="Helical" evidence="2">
    <location>
        <begin position="118"/>
        <end position="135"/>
    </location>
</feature>
<name>A0A4Q8A9I1_9MICC</name>
<proteinExistence type="predicted"/>
<dbReference type="RefSeq" id="WP_130448846.1">
    <property type="nucleotide sequence ID" value="NZ_SHLA01000001.1"/>
</dbReference>
<comment type="caution">
    <text evidence="4">The sequence shown here is derived from an EMBL/GenBank/DDBJ whole genome shotgun (WGS) entry which is preliminary data.</text>
</comment>
<feature type="compositionally biased region" description="Pro residues" evidence="1">
    <location>
        <begin position="150"/>
        <end position="163"/>
    </location>
</feature>